<comment type="caution">
    <text evidence="1">The sequence shown here is derived from an EMBL/GenBank/DDBJ whole genome shotgun (WGS) entry which is preliminary data.</text>
</comment>
<dbReference type="Proteomes" id="UP000821866">
    <property type="component" value="Chromosome 9"/>
</dbReference>
<keyword evidence="2" id="KW-1185">Reference proteome</keyword>
<dbReference type="AlphaFoldDB" id="A0A9J6D7C4"/>
<sequence length="266" mass="29809">MVVCPPSAECTQIPSSSLKCSIVRRTCRAERTEHGAEAPADGRYRAGVRDHQDHTYWTRHLTWSSGSDTRFLHSDVCCDTSVVFLQCPGRPPILWRQWHPVPQVCIDSAARDATVEHKKALLLNGLGVEGLIFYLLAVEYEPIPAVDHESRVDAVQDAYSAMLHLLEGIFDEQVDLMCLRASFKTPRQQLGETAVQFILQTKWLARLCSFRASALPTAGALQNTHLTLRPPGFHDLLPESVHTSQQAGRRLNLQRPAHENYIHSAN</sequence>
<evidence type="ECO:0000313" key="2">
    <source>
        <dbReference type="Proteomes" id="UP000821866"/>
    </source>
</evidence>
<organism evidence="1 2">
    <name type="scientific">Rhipicephalus microplus</name>
    <name type="common">Cattle tick</name>
    <name type="synonym">Boophilus microplus</name>
    <dbReference type="NCBI Taxonomy" id="6941"/>
    <lineage>
        <taxon>Eukaryota</taxon>
        <taxon>Metazoa</taxon>
        <taxon>Ecdysozoa</taxon>
        <taxon>Arthropoda</taxon>
        <taxon>Chelicerata</taxon>
        <taxon>Arachnida</taxon>
        <taxon>Acari</taxon>
        <taxon>Parasitiformes</taxon>
        <taxon>Ixodida</taxon>
        <taxon>Ixodoidea</taxon>
        <taxon>Ixodidae</taxon>
        <taxon>Rhipicephalinae</taxon>
        <taxon>Rhipicephalus</taxon>
        <taxon>Boophilus</taxon>
    </lineage>
</organism>
<protein>
    <submittedName>
        <fullName evidence="1">Uncharacterized protein</fullName>
    </submittedName>
</protein>
<dbReference type="EMBL" id="JABSTU010000011">
    <property type="protein sequence ID" value="KAH8009988.1"/>
    <property type="molecule type" value="Genomic_DNA"/>
</dbReference>
<reference evidence="1" key="1">
    <citation type="journal article" date="2020" name="Cell">
        <title>Large-Scale Comparative Analyses of Tick Genomes Elucidate Their Genetic Diversity and Vector Capacities.</title>
        <authorList>
            <consortium name="Tick Genome and Microbiome Consortium (TIGMIC)"/>
            <person name="Jia N."/>
            <person name="Wang J."/>
            <person name="Shi W."/>
            <person name="Du L."/>
            <person name="Sun Y."/>
            <person name="Zhan W."/>
            <person name="Jiang J.F."/>
            <person name="Wang Q."/>
            <person name="Zhang B."/>
            <person name="Ji P."/>
            <person name="Bell-Sakyi L."/>
            <person name="Cui X.M."/>
            <person name="Yuan T.T."/>
            <person name="Jiang B.G."/>
            <person name="Yang W.F."/>
            <person name="Lam T.T."/>
            <person name="Chang Q.C."/>
            <person name="Ding S.J."/>
            <person name="Wang X.J."/>
            <person name="Zhu J.G."/>
            <person name="Ruan X.D."/>
            <person name="Zhao L."/>
            <person name="Wei J.T."/>
            <person name="Ye R.Z."/>
            <person name="Que T.C."/>
            <person name="Du C.H."/>
            <person name="Zhou Y.H."/>
            <person name="Cheng J.X."/>
            <person name="Dai P.F."/>
            <person name="Guo W.B."/>
            <person name="Han X.H."/>
            <person name="Huang E.J."/>
            <person name="Li L.F."/>
            <person name="Wei W."/>
            <person name="Gao Y.C."/>
            <person name="Liu J.Z."/>
            <person name="Shao H.Z."/>
            <person name="Wang X."/>
            <person name="Wang C.C."/>
            <person name="Yang T.C."/>
            <person name="Huo Q.B."/>
            <person name="Li W."/>
            <person name="Chen H.Y."/>
            <person name="Chen S.E."/>
            <person name="Zhou L.G."/>
            <person name="Ni X.B."/>
            <person name="Tian J.H."/>
            <person name="Sheng Y."/>
            <person name="Liu T."/>
            <person name="Pan Y.S."/>
            <person name="Xia L.Y."/>
            <person name="Li J."/>
            <person name="Zhao F."/>
            <person name="Cao W.C."/>
        </authorList>
    </citation>
    <scope>NUCLEOTIDE SEQUENCE</scope>
    <source>
        <strain evidence="1">Rmic-2018</strain>
    </source>
</reference>
<name>A0A9J6D7C4_RHIMP</name>
<accession>A0A9J6D7C4</accession>
<evidence type="ECO:0000313" key="1">
    <source>
        <dbReference type="EMBL" id="KAH8009988.1"/>
    </source>
</evidence>
<gene>
    <name evidence="1" type="ORF">HPB51_023443</name>
</gene>
<proteinExistence type="predicted"/>
<reference evidence="1" key="2">
    <citation type="submission" date="2021-09" db="EMBL/GenBank/DDBJ databases">
        <authorList>
            <person name="Jia N."/>
            <person name="Wang J."/>
            <person name="Shi W."/>
            <person name="Du L."/>
            <person name="Sun Y."/>
            <person name="Zhan W."/>
            <person name="Jiang J."/>
            <person name="Wang Q."/>
            <person name="Zhang B."/>
            <person name="Ji P."/>
            <person name="Sakyi L.B."/>
            <person name="Cui X."/>
            <person name="Yuan T."/>
            <person name="Jiang B."/>
            <person name="Yang W."/>
            <person name="Lam T.T.-Y."/>
            <person name="Chang Q."/>
            <person name="Ding S."/>
            <person name="Wang X."/>
            <person name="Zhu J."/>
            <person name="Ruan X."/>
            <person name="Zhao L."/>
            <person name="Wei J."/>
            <person name="Que T."/>
            <person name="Du C."/>
            <person name="Cheng J."/>
            <person name="Dai P."/>
            <person name="Han X."/>
            <person name="Huang E."/>
            <person name="Gao Y."/>
            <person name="Liu J."/>
            <person name="Shao H."/>
            <person name="Ye R."/>
            <person name="Li L."/>
            <person name="Wei W."/>
            <person name="Wang X."/>
            <person name="Wang C."/>
            <person name="Huo Q."/>
            <person name="Li W."/>
            <person name="Guo W."/>
            <person name="Chen H."/>
            <person name="Chen S."/>
            <person name="Zhou L."/>
            <person name="Zhou L."/>
            <person name="Ni X."/>
            <person name="Tian J."/>
            <person name="Zhou Y."/>
            <person name="Sheng Y."/>
            <person name="Liu T."/>
            <person name="Pan Y."/>
            <person name="Xia L."/>
            <person name="Li J."/>
            <person name="Zhao F."/>
            <person name="Cao W."/>
        </authorList>
    </citation>
    <scope>NUCLEOTIDE SEQUENCE</scope>
    <source>
        <strain evidence="1">Rmic-2018</strain>
        <tissue evidence="1">Larvae</tissue>
    </source>
</reference>